<dbReference type="OrthoDB" id="5596422at2759"/>
<proteinExistence type="predicted"/>
<evidence type="ECO:0000256" key="1">
    <source>
        <dbReference type="SAM" id="MobiDB-lite"/>
    </source>
</evidence>
<reference evidence="3" key="1">
    <citation type="submission" date="2020-06" db="EMBL/GenBank/DDBJ databases">
        <title>Draft genome sequences of strains closely related to Aspergillus parafelis and Aspergillus hiratsukae.</title>
        <authorList>
            <person name="Dos Santos R.A.C."/>
            <person name="Rivero-Menendez O."/>
            <person name="Steenwyk J.L."/>
            <person name="Mead M.E."/>
            <person name="Goldman G.H."/>
            <person name="Alastruey-Izquierdo A."/>
            <person name="Rokas A."/>
        </authorList>
    </citation>
    <scope>NUCLEOTIDE SEQUENCE</scope>
    <source>
        <strain evidence="3">CNM-CM5623</strain>
    </source>
</reference>
<feature type="region of interest" description="Disordered" evidence="1">
    <location>
        <begin position="32"/>
        <end position="128"/>
    </location>
</feature>
<organism evidence="3 4">
    <name type="scientific">Aspergillus felis</name>
    <dbReference type="NCBI Taxonomy" id="1287682"/>
    <lineage>
        <taxon>Eukaryota</taxon>
        <taxon>Fungi</taxon>
        <taxon>Dikarya</taxon>
        <taxon>Ascomycota</taxon>
        <taxon>Pezizomycotina</taxon>
        <taxon>Eurotiomycetes</taxon>
        <taxon>Eurotiomycetidae</taxon>
        <taxon>Eurotiales</taxon>
        <taxon>Aspergillaceae</taxon>
        <taxon>Aspergillus</taxon>
        <taxon>Aspergillus subgen. Fumigati</taxon>
    </lineage>
</organism>
<dbReference type="Proteomes" id="UP000654922">
    <property type="component" value="Unassembled WGS sequence"/>
</dbReference>
<feature type="compositionally biased region" description="Basic and acidic residues" evidence="1">
    <location>
        <begin position="32"/>
        <end position="43"/>
    </location>
</feature>
<accession>A0A8H6QJ67</accession>
<feature type="compositionally biased region" description="Polar residues" evidence="1">
    <location>
        <begin position="493"/>
        <end position="506"/>
    </location>
</feature>
<feature type="domain" description="UBC core" evidence="2">
    <location>
        <begin position="368"/>
        <end position="539"/>
    </location>
</feature>
<dbReference type="SUPFAM" id="SSF54495">
    <property type="entry name" value="UBC-like"/>
    <property type="match status" value="1"/>
</dbReference>
<dbReference type="CDD" id="cd23814">
    <property type="entry name" value="UEV_AKTIP"/>
    <property type="match status" value="1"/>
</dbReference>
<evidence type="ECO:0000313" key="3">
    <source>
        <dbReference type="EMBL" id="KAF7172881.1"/>
    </source>
</evidence>
<sequence length="676" mass="73188">MAYSTGLPVLLPALPAAIRRRIPRLYSSLHRAMESADRDRSDTATDGPVGPMRQADGLRTLAPFSTPDLSYCRPPSSAASDLGAEEPPRPATAGSSVCPESCDSRSSASSSSGKTLEAMDFDEGRDGEAMDRGSMLAKYEVGSGLRWNRVVPALNLLRNAGYEAQQPTCDGRFVRSLYINALGYLLDALPADLTDEESMTIHRNLPTRVKTTLATSAAAQPGAGAGVAMVNQGAGMRCPAERSYLHRLLASSIVQFFLIVQFLLPYVKILLHQVYRYERSHRITERLVTATLDAADSLGKGSVNLGSTVFRLNEGKVGTAFTNLAAWWVEGVAGGIYEGVGEGMMILGLIRSNSDTMSSSRLPNIPALRRQQLLLEFASLKHAAPPGMYISISPGDPTLWSGVIFVRSGPYASAVLRFQIRFPDSFPELPPLVTFSTDVFHPLIVPLTTYTFSTGASTEDPVSATDEERLPPGGFSLRHGFPHWFGRARKTGRQSTGSSRPVSANGRNAGEGETTTADVPSSPSSRQPNGGEEREDLAKDKGTASDARKSVPVAVLLNYIRTTFDDENVLDSLPLEAAGNPSAWHAWKAHRREKSESVTSNSKRGSPQARLPGDWHWDGIWAKRVQHEIEASHSDQILFGNARGATDEMIRFSRLDDATLASIKEMIIPPVGDAHE</sequence>
<feature type="region of interest" description="Disordered" evidence="1">
    <location>
        <begin position="589"/>
        <end position="611"/>
    </location>
</feature>
<comment type="caution">
    <text evidence="3">The sequence shown here is derived from an EMBL/GenBank/DDBJ whole genome shotgun (WGS) entry which is preliminary data.</text>
</comment>
<protein>
    <recommendedName>
        <fullName evidence="2">UBC core domain-containing protein</fullName>
    </recommendedName>
</protein>
<dbReference type="AlphaFoldDB" id="A0A8H6QJ67"/>
<dbReference type="Gene3D" id="3.10.110.10">
    <property type="entry name" value="Ubiquitin Conjugating Enzyme"/>
    <property type="match status" value="1"/>
</dbReference>
<gene>
    <name evidence="3" type="ORF">CNMCM5623_005058</name>
</gene>
<dbReference type="EMBL" id="JACBAE010001116">
    <property type="protein sequence ID" value="KAF7172881.1"/>
    <property type="molecule type" value="Genomic_DNA"/>
</dbReference>
<dbReference type="Pfam" id="PF00179">
    <property type="entry name" value="UQ_con"/>
    <property type="match status" value="1"/>
</dbReference>
<feature type="region of interest" description="Disordered" evidence="1">
    <location>
        <begin position="455"/>
        <end position="547"/>
    </location>
</feature>
<name>A0A8H6QJ67_9EURO</name>
<evidence type="ECO:0000313" key="4">
    <source>
        <dbReference type="Proteomes" id="UP000654922"/>
    </source>
</evidence>
<dbReference type="PROSITE" id="PS50127">
    <property type="entry name" value="UBC_2"/>
    <property type="match status" value="1"/>
</dbReference>
<dbReference type="InterPro" id="IPR000608">
    <property type="entry name" value="UBC"/>
</dbReference>
<evidence type="ECO:0000259" key="2">
    <source>
        <dbReference type="PROSITE" id="PS50127"/>
    </source>
</evidence>
<feature type="compositionally biased region" description="Polar residues" evidence="1">
    <location>
        <begin position="513"/>
        <end position="528"/>
    </location>
</feature>
<feature type="compositionally biased region" description="Basic and acidic residues" evidence="1">
    <location>
        <begin position="536"/>
        <end position="547"/>
    </location>
</feature>
<dbReference type="InterPro" id="IPR016135">
    <property type="entry name" value="UBQ-conjugating_enzyme/RWD"/>
</dbReference>